<dbReference type="InterPro" id="IPR051047">
    <property type="entry name" value="AccD/PCCB"/>
</dbReference>
<feature type="domain" description="CoA carboxyltransferase C-terminal" evidence="3">
    <location>
        <begin position="281"/>
        <end position="518"/>
    </location>
</feature>
<comment type="caution">
    <text evidence="4">The sequence shown here is derived from an EMBL/GenBank/DDBJ whole genome shotgun (WGS) entry which is preliminary data.</text>
</comment>
<proteinExistence type="inferred from homology"/>
<dbReference type="InterPro" id="IPR029045">
    <property type="entry name" value="ClpP/crotonase-like_dom_sf"/>
</dbReference>
<dbReference type="PANTHER" id="PTHR43842">
    <property type="entry name" value="PROPIONYL-COA CARBOXYLASE BETA CHAIN"/>
    <property type="match status" value="1"/>
</dbReference>
<comment type="similarity">
    <text evidence="1">Belongs to the AccD/PCCB family.</text>
</comment>
<evidence type="ECO:0000259" key="2">
    <source>
        <dbReference type="PROSITE" id="PS50980"/>
    </source>
</evidence>
<dbReference type="GO" id="GO:0004658">
    <property type="term" value="F:propionyl-CoA carboxylase activity"/>
    <property type="evidence" value="ECO:0007669"/>
    <property type="project" value="TreeGrafter"/>
</dbReference>
<reference evidence="4 5" key="1">
    <citation type="journal article" date="2019" name="Emerg. Microbes Infect.">
        <title>Comprehensive subspecies identification of 175 nontuberculous mycobacteria species based on 7547 genomic profiles.</title>
        <authorList>
            <person name="Matsumoto Y."/>
            <person name="Kinjo T."/>
            <person name="Motooka D."/>
            <person name="Nabeya D."/>
            <person name="Jung N."/>
            <person name="Uechi K."/>
            <person name="Horii T."/>
            <person name="Iida T."/>
            <person name="Fujita J."/>
            <person name="Nakamura S."/>
        </authorList>
    </citation>
    <scope>NUCLEOTIDE SEQUENCE [LARGE SCALE GENOMIC DNA]</scope>
    <source>
        <strain evidence="4 5">JCM 16017</strain>
    </source>
</reference>
<dbReference type="Gene3D" id="3.90.226.10">
    <property type="entry name" value="2-enoyl-CoA Hydratase, Chain A, domain 1"/>
    <property type="match status" value="2"/>
</dbReference>
<dbReference type="OrthoDB" id="4434131at2"/>
<evidence type="ECO:0000313" key="4">
    <source>
        <dbReference type="EMBL" id="GFG71248.1"/>
    </source>
</evidence>
<evidence type="ECO:0000313" key="5">
    <source>
        <dbReference type="Proteomes" id="UP000465263"/>
    </source>
</evidence>
<dbReference type="Pfam" id="PF01039">
    <property type="entry name" value="Carboxyl_trans"/>
    <property type="match status" value="1"/>
</dbReference>
<dbReference type="PROSITE" id="PS50989">
    <property type="entry name" value="COA_CT_CTER"/>
    <property type="match status" value="1"/>
</dbReference>
<dbReference type="InterPro" id="IPR011762">
    <property type="entry name" value="COA_CT_N"/>
</dbReference>
<keyword evidence="5" id="KW-1185">Reference proteome</keyword>
<dbReference type="GO" id="GO:0009317">
    <property type="term" value="C:acetyl-CoA carboxylase complex"/>
    <property type="evidence" value="ECO:0007669"/>
    <property type="project" value="TreeGrafter"/>
</dbReference>
<dbReference type="SUPFAM" id="SSF52096">
    <property type="entry name" value="ClpP/crotonase"/>
    <property type="match status" value="2"/>
</dbReference>
<dbReference type="RefSeq" id="WP_085085347.1">
    <property type="nucleotide sequence ID" value="NZ_BLKV01000002.1"/>
</dbReference>
<dbReference type="InterPro" id="IPR034733">
    <property type="entry name" value="AcCoA_carboxyl_beta"/>
</dbReference>
<dbReference type="AlphaFoldDB" id="A0A7I9XNC6"/>
<dbReference type="InterPro" id="IPR011763">
    <property type="entry name" value="COA_CT_C"/>
</dbReference>
<organism evidence="4 5">
    <name type="scientific">Mycolicibacter senuensis</name>
    <dbReference type="NCBI Taxonomy" id="386913"/>
    <lineage>
        <taxon>Bacteria</taxon>
        <taxon>Bacillati</taxon>
        <taxon>Actinomycetota</taxon>
        <taxon>Actinomycetes</taxon>
        <taxon>Mycobacteriales</taxon>
        <taxon>Mycobacteriaceae</taxon>
        <taxon>Mycolicibacter</taxon>
    </lineage>
</organism>
<dbReference type="PANTHER" id="PTHR43842:SF2">
    <property type="entry name" value="PROPIONYL-COA CARBOXYLASE BETA CHAIN, MITOCHONDRIAL"/>
    <property type="match status" value="1"/>
</dbReference>
<protein>
    <submittedName>
        <fullName evidence="4">Propionyl-CoA carboxylase subunit beta</fullName>
    </submittedName>
</protein>
<evidence type="ECO:0000256" key="1">
    <source>
        <dbReference type="ARBA" id="ARBA00006102"/>
    </source>
</evidence>
<sequence length="533" mass="57819">MTGQLPPPLPSEDLPAVQPKTTAELLAELREKLELAKEPGGEKAVAKRQKKGIPSARDRIHALLDPGSFLEIGALCKTPGDPDALYGDGVVTGHGRIDGRPVGVFSHDQTVFQGSVGEMFGRKVAKLMEWVAMVGCPIIGINDSAGARIQDAVTSLAWYAELGRRHEMLRGLVPEVSIILGKCAGGAVYSPIQTDLLVAVRDQGYMFITGPDVIKDVTGEDVSFDELGGADAQAQRGNIHKVVADEAEAFQYVRDYLSFLPSNHFDDPPIVNPGLESEITPHDLELDAIVPDADNTAYDMHEILLRMFDDGDVFEIGEQRGQAMITAFARVDGHPVGVIANQPMFMSGAVDTEASDKAASFIRFCDSYNLPLVFVVDTPGAMPGVSEEKNGIIKRGGRFFNAIVEADVPKVTFIIRKAYGGGYAVMGSKQLSADLNFAWPTARIAVIGADGAAQLLVKRFPDPTAPEVQKIKADFIAGYNENMAIPWTAAERGYIDAVIQPHETRLLLRKSLRLLRDKQNFPKVQRKHGLLPI</sequence>
<feature type="domain" description="CoA carboxyltransferase N-terminal" evidence="2">
    <location>
        <begin position="19"/>
        <end position="272"/>
    </location>
</feature>
<dbReference type="EMBL" id="BLKV01000002">
    <property type="protein sequence ID" value="GFG71248.1"/>
    <property type="molecule type" value="Genomic_DNA"/>
</dbReference>
<dbReference type="Proteomes" id="UP000465263">
    <property type="component" value="Unassembled WGS sequence"/>
</dbReference>
<evidence type="ECO:0000259" key="3">
    <source>
        <dbReference type="PROSITE" id="PS50989"/>
    </source>
</evidence>
<dbReference type="PROSITE" id="PS50980">
    <property type="entry name" value="COA_CT_NTER"/>
    <property type="match status" value="1"/>
</dbReference>
<gene>
    <name evidence="4" type="ORF">MSEN_29680</name>
</gene>
<name>A0A7I9XNC6_9MYCO</name>
<accession>A0A7I9XNC6</accession>